<evidence type="ECO:0000313" key="1">
    <source>
        <dbReference type="EMBL" id="CTQ70285.1"/>
    </source>
</evidence>
<name>A0A0M6ZYG5_9HYPH</name>
<protein>
    <submittedName>
        <fullName evidence="1">CMD domain protein, family</fullName>
    </submittedName>
</protein>
<dbReference type="STRING" id="311410.LA5095_01208"/>
<sequence length="161" mass="16795">MNISDMTILSKAGVTQNSALSGVVSSRGNIIGMAQVAEEAVLRPKDSGAFAHDLRAAIAARVARLAGDERLAAYYAADAGQYSTLADPEETGGQQDELAAVLSFVDKVANQTREAAAEDVAGLQAAGVSDADIVRLCELVAFLAFQVRVIAGLRLMQRESA</sequence>
<dbReference type="GeneID" id="97669846"/>
<dbReference type="RefSeq" id="WP_055113053.1">
    <property type="nucleotide sequence ID" value="NZ_CXWA01000001.1"/>
</dbReference>
<dbReference type="OrthoDB" id="5077630at2"/>
<dbReference type="EMBL" id="CXWC01000010">
    <property type="protein sequence ID" value="CTQ70285.1"/>
    <property type="molecule type" value="Genomic_DNA"/>
</dbReference>
<dbReference type="AlphaFoldDB" id="A0A0M6ZYG5"/>
<evidence type="ECO:0000313" key="2">
    <source>
        <dbReference type="Proteomes" id="UP000049983"/>
    </source>
</evidence>
<dbReference type="Gene3D" id="1.20.1290.10">
    <property type="entry name" value="AhpD-like"/>
    <property type="match status" value="1"/>
</dbReference>
<dbReference type="Proteomes" id="UP000049983">
    <property type="component" value="Unassembled WGS sequence"/>
</dbReference>
<proteinExistence type="predicted"/>
<keyword evidence="2" id="KW-1185">Reference proteome</keyword>
<dbReference type="InterPro" id="IPR029032">
    <property type="entry name" value="AhpD-like"/>
</dbReference>
<accession>A0A0M6ZYG5</accession>
<organism evidence="1 2">
    <name type="scientific">Roseibium album</name>
    <dbReference type="NCBI Taxonomy" id="311410"/>
    <lineage>
        <taxon>Bacteria</taxon>
        <taxon>Pseudomonadati</taxon>
        <taxon>Pseudomonadota</taxon>
        <taxon>Alphaproteobacteria</taxon>
        <taxon>Hyphomicrobiales</taxon>
        <taxon>Stappiaceae</taxon>
        <taxon>Roseibium</taxon>
    </lineage>
</organism>
<dbReference type="SUPFAM" id="SSF69118">
    <property type="entry name" value="AhpD-like"/>
    <property type="match status" value="1"/>
</dbReference>
<gene>
    <name evidence="1" type="ORF">LA5096_02463</name>
</gene>
<reference evidence="2" key="1">
    <citation type="submission" date="2015-07" db="EMBL/GenBank/DDBJ databases">
        <authorList>
            <person name="Rodrigo-Torres Lidia"/>
            <person name="Arahal R.David."/>
        </authorList>
    </citation>
    <scope>NUCLEOTIDE SEQUENCE [LARGE SCALE GENOMIC DNA]</scope>
    <source>
        <strain evidence="2">CECT 5096</strain>
    </source>
</reference>